<protein>
    <submittedName>
        <fullName evidence="1">EOG090X0AW0</fullName>
    </submittedName>
</protein>
<name>A0A9N6WW12_9CRUS</name>
<reference evidence="1" key="1">
    <citation type="submission" date="2021-04" db="EMBL/GenBank/DDBJ databases">
        <authorList>
            <person name="Cornetti L."/>
        </authorList>
    </citation>
    <scope>NUCLEOTIDE SEQUENCE</scope>
</reference>
<organism evidence="1">
    <name type="scientific">Lynceus sp. MCZ IZ 141354</name>
    <dbReference type="NCBI Taxonomy" id="1930659"/>
    <lineage>
        <taxon>Eukaryota</taxon>
        <taxon>Metazoa</taxon>
        <taxon>Ecdysozoa</taxon>
        <taxon>Arthropoda</taxon>
        <taxon>Crustacea</taxon>
        <taxon>Branchiopoda</taxon>
        <taxon>Diplostraca</taxon>
        <taxon>Laevicaudata</taxon>
        <taxon>Lynceidae</taxon>
        <taxon>Lynceus</taxon>
    </lineage>
</organism>
<sequence length="331" mass="38565">MATRVFSFFPRSSASLRTLFTSTSCRSSPYDYGIDPGPLFFNPKIHNLLQRLLGCDYNKIFAAQKLGVRLDVPKYKFMTNEELEEAMKEAEKKASVRLQMPPLLKEREPINGTLSSNPEIKYHDDFKYVFTDITLGHSDRSRAIVVRDPDGTLRQASWDERARMNQIFFPNKFRSLKVPPMFADENLKSLLEREEYLFILDKACIQFEPDDPEYIRATRKTYNHINEHGHYDVLYSTRHYGPMTLHLVLEKRIDDLLLHLIKQLKLESAADLVRIYNITHKTEKDADNFTLIKEFIATDSLKKGILELALDTYQEIQQQSQEMQSLRQASS</sequence>
<dbReference type="EMBL" id="OC989067">
    <property type="protein sequence ID" value="CAG4645722.1"/>
    <property type="molecule type" value="Genomic_DNA"/>
</dbReference>
<dbReference type="GO" id="GO:0003735">
    <property type="term" value="F:structural constituent of ribosome"/>
    <property type="evidence" value="ECO:0007669"/>
    <property type="project" value="TreeGrafter"/>
</dbReference>
<dbReference type="PANTHER" id="PTHR13071:SF4">
    <property type="entry name" value="SMALL RIBOSOMAL SUBUNIT PROTEIN MS22"/>
    <property type="match status" value="1"/>
</dbReference>
<dbReference type="GO" id="GO:0005763">
    <property type="term" value="C:mitochondrial small ribosomal subunit"/>
    <property type="evidence" value="ECO:0007669"/>
    <property type="project" value="TreeGrafter"/>
</dbReference>
<dbReference type="AlphaFoldDB" id="A0A9N6WW12"/>
<proteinExistence type="predicted"/>
<dbReference type="Pfam" id="PF10245">
    <property type="entry name" value="MRP-S22"/>
    <property type="match status" value="1"/>
</dbReference>
<dbReference type="PANTHER" id="PTHR13071">
    <property type="entry name" value="MITOCHONDRIAL 28S RIBOSOMAL PROTEIN S22"/>
    <property type="match status" value="1"/>
</dbReference>
<gene>
    <name evidence="1" type="primary">EOG090X0AW0</name>
</gene>
<dbReference type="InterPro" id="IPR019374">
    <property type="entry name" value="Ribosomal_mS22"/>
</dbReference>
<accession>A0A9N6WW12</accession>
<evidence type="ECO:0000313" key="1">
    <source>
        <dbReference type="EMBL" id="CAG4645722.1"/>
    </source>
</evidence>